<evidence type="ECO:0000313" key="2">
    <source>
        <dbReference type="Proteomes" id="UP000235672"/>
    </source>
</evidence>
<sequence>MLPRLAKSLAVKTSTSRSAQPLAEYLGEQISTFWHKPRVDAPRPAVAKPRTGCNEAVNSTFAWLFLAYNSGGGMLVSNTLGSLCEKYSLLKTAKHEWDTKSELEKRISTAEKMNGGSLCLSGAQDHERVNGVDSRDLGKWAWIMQRATEMEQESKGRMKMRESRRA</sequence>
<keyword evidence="2" id="KW-1185">Reference proteome</keyword>
<dbReference type="Proteomes" id="UP000235672">
    <property type="component" value="Unassembled WGS sequence"/>
</dbReference>
<reference evidence="1 2" key="1">
    <citation type="submission" date="2016-05" db="EMBL/GenBank/DDBJ databases">
        <title>A degradative enzymes factory behind the ericoid mycorrhizal symbiosis.</title>
        <authorList>
            <consortium name="DOE Joint Genome Institute"/>
            <person name="Martino E."/>
            <person name="Morin E."/>
            <person name="Grelet G."/>
            <person name="Kuo A."/>
            <person name="Kohler A."/>
            <person name="Daghino S."/>
            <person name="Barry K."/>
            <person name="Choi C."/>
            <person name="Cichocki N."/>
            <person name="Clum A."/>
            <person name="Copeland A."/>
            <person name="Hainaut M."/>
            <person name="Haridas S."/>
            <person name="Labutti K."/>
            <person name="Lindquist E."/>
            <person name="Lipzen A."/>
            <person name="Khouja H.-R."/>
            <person name="Murat C."/>
            <person name="Ohm R."/>
            <person name="Olson A."/>
            <person name="Spatafora J."/>
            <person name="Veneault-Fourrey C."/>
            <person name="Henrissat B."/>
            <person name="Grigoriev I."/>
            <person name="Martin F."/>
            <person name="Perotto S."/>
        </authorList>
    </citation>
    <scope>NUCLEOTIDE SEQUENCE [LARGE SCALE GENOMIC DNA]</scope>
    <source>
        <strain evidence="1 2">UAMH 7357</strain>
    </source>
</reference>
<accession>A0A2J6PUQ6</accession>
<gene>
    <name evidence="1" type="ORF">NA56DRAFT_752061</name>
</gene>
<name>A0A2J6PUQ6_9HELO</name>
<evidence type="ECO:0000313" key="1">
    <source>
        <dbReference type="EMBL" id="PMD17757.1"/>
    </source>
</evidence>
<organism evidence="1 2">
    <name type="scientific">Hyaloscypha hepaticicola</name>
    <dbReference type="NCBI Taxonomy" id="2082293"/>
    <lineage>
        <taxon>Eukaryota</taxon>
        <taxon>Fungi</taxon>
        <taxon>Dikarya</taxon>
        <taxon>Ascomycota</taxon>
        <taxon>Pezizomycotina</taxon>
        <taxon>Leotiomycetes</taxon>
        <taxon>Helotiales</taxon>
        <taxon>Hyaloscyphaceae</taxon>
        <taxon>Hyaloscypha</taxon>
    </lineage>
</organism>
<dbReference type="EMBL" id="KZ613498">
    <property type="protein sequence ID" value="PMD17757.1"/>
    <property type="molecule type" value="Genomic_DNA"/>
</dbReference>
<protein>
    <submittedName>
        <fullName evidence="1">Uncharacterized protein</fullName>
    </submittedName>
</protein>
<proteinExistence type="predicted"/>
<dbReference type="AlphaFoldDB" id="A0A2J6PUQ6"/>